<evidence type="ECO:0008006" key="6">
    <source>
        <dbReference type="Google" id="ProtNLM"/>
    </source>
</evidence>
<evidence type="ECO:0000313" key="5">
    <source>
        <dbReference type="Proteomes" id="UP000024547"/>
    </source>
</evidence>
<accession>A0A059EAF5</accession>
<dbReference type="InterPro" id="IPR014748">
    <property type="entry name" value="Enoyl-CoA_hydra_C"/>
</dbReference>
<dbReference type="EMBL" id="AWFH01000002">
    <property type="protein sequence ID" value="KCZ64643.1"/>
    <property type="molecule type" value="Genomic_DNA"/>
</dbReference>
<keyword evidence="2" id="KW-0456">Lyase</keyword>
<dbReference type="SUPFAM" id="SSF52096">
    <property type="entry name" value="ClpP/crotonase"/>
    <property type="match status" value="1"/>
</dbReference>
<dbReference type="InterPro" id="IPR029045">
    <property type="entry name" value="ClpP/crotonase-like_dom_sf"/>
</dbReference>
<name>A0A059EAF5_9PROT</name>
<comment type="similarity">
    <text evidence="1 3">Belongs to the enoyl-CoA hydratase/isomerase family.</text>
</comment>
<dbReference type="RefSeq" id="WP_035548535.1">
    <property type="nucleotide sequence ID" value="NZ_AWFH01000002.1"/>
</dbReference>
<dbReference type="OrthoDB" id="5730382at2"/>
<dbReference type="Pfam" id="PF00378">
    <property type="entry name" value="ECH_1"/>
    <property type="match status" value="1"/>
</dbReference>
<comment type="caution">
    <text evidence="4">The sequence shown here is derived from an EMBL/GenBank/DDBJ whole genome shotgun (WGS) entry which is preliminary data.</text>
</comment>
<evidence type="ECO:0000256" key="1">
    <source>
        <dbReference type="ARBA" id="ARBA00005254"/>
    </source>
</evidence>
<dbReference type="PROSITE" id="PS00166">
    <property type="entry name" value="ENOYL_COA_HYDRATASE"/>
    <property type="match status" value="1"/>
</dbReference>
<dbReference type="Proteomes" id="UP000024547">
    <property type="component" value="Unassembled WGS sequence"/>
</dbReference>
<dbReference type="InterPro" id="IPR018376">
    <property type="entry name" value="Enoyl-CoA_hyd/isom_CS"/>
</dbReference>
<dbReference type="GO" id="GO:0006635">
    <property type="term" value="P:fatty acid beta-oxidation"/>
    <property type="evidence" value="ECO:0007669"/>
    <property type="project" value="TreeGrafter"/>
</dbReference>
<evidence type="ECO:0000256" key="3">
    <source>
        <dbReference type="RuleBase" id="RU003707"/>
    </source>
</evidence>
<reference evidence="4 5" key="1">
    <citation type="journal article" date="2014" name="Antonie Van Leeuwenhoek">
        <title>Hyphomonas beringensis sp. nov. and Hyphomonas chukchiensis sp. nov., isolated from surface seawater of the Bering Sea and Chukchi Sea.</title>
        <authorList>
            <person name="Li C."/>
            <person name="Lai Q."/>
            <person name="Li G."/>
            <person name="Dong C."/>
            <person name="Wang J."/>
            <person name="Liao Y."/>
            <person name="Shao Z."/>
        </authorList>
    </citation>
    <scope>NUCLEOTIDE SEQUENCE [LARGE SCALE GENOMIC DNA]</scope>
    <source>
        <strain evidence="4 5">22II1-22F38</strain>
    </source>
</reference>
<dbReference type="CDD" id="cd06558">
    <property type="entry name" value="crotonase-like"/>
    <property type="match status" value="1"/>
</dbReference>
<dbReference type="AlphaFoldDB" id="A0A059EAF5"/>
<dbReference type="Gene3D" id="1.10.12.10">
    <property type="entry name" value="Lyase 2-enoyl-coa Hydratase, Chain A, domain 2"/>
    <property type="match status" value="1"/>
</dbReference>
<dbReference type="eggNOG" id="COG1024">
    <property type="taxonomic scope" value="Bacteria"/>
</dbReference>
<gene>
    <name evidence="4" type="ORF">HY36_12420</name>
</gene>
<dbReference type="Gene3D" id="3.90.226.10">
    <property type="entry name" value="2-enoyl-CoA Hydratase, Chain A, domain 1"/>
    <property type="match status" value="1"/>
</dbReference>
<keyword evidence="5" id="KW-1185">Reference proteome</keyword>
<sequence>MTHFVRTETIGNFLIVTLDRPAVLNSLHAPACHELSMIWDDFLEDDNLWLAIVTGTGDQAFCAGHDLVEDFHAPMPKSGWAGLSHRTEFHKPLIAAVNGLALGGGWEIALEADIIVSHPRARFGLPEPKVGFAALGGGARMLPKRMPYHVAMGLMLTGDTLSADEALHFGLVNEISPEDGLMETAMAWAEKLKKCAPLALRATKRIARRSMAPVHTLDDLYSLELQLADMLSKSSDTQEGLSAFAERRSPVWTGR</sequence>
<protein>
    <recommendedName>
        <fullName evidence="6">Enoyl-CoA hydratase</fullName>
    </recommendedName>
</protein>
<dbReference type="STRING" id="1280948.HY36_12420"/>
<dbReference type="PANTHER" id="PTHR11941">
    <property type="entry name" value="ENOYL-COA HYDRATASE-RELATED"/>
    <property type="match status" value="1"/>
</dbReference>
<evidence type="ECO:0000313" key="4">
    <source>
        <dbReference type="EMBL" id="KCZ64643.1"/>
    </source>
</evidence>
<dbReference type="GO" id="GO:0016829">
    <property type="term" value="F:lyase activity"/>
    <property type="evidence" value="ECO:0007669"/>
    <property type="project" value="UniProtKB-KW"/>
</dbReference>
<evidence type="ECO:0000256" key="2">
    <source>
        <dbReference type="ARBA" id="ARBA00023239"/>
    </source>
</evidence>
<dbReference type="PANTHER" id="PTHR11941:SF54">
    <property type="entry name" value="ENOYL-COA HYDRATASE, MITOCHONDRIAL"/>
    <property type="match status" value="1"/>
</dbReference>
<organism evidence="4 5">
    <name type="scientific">Hyphomonas atlantica</name>
    <dbReference type="NCBI Taxonomy" id="1280948"/>
    <lineage>
        <taxon>Bacteria</taxon>
        <taxon>Pseudomonadati</taxon>
        <taxon>Pseudomonadota</taxon>
        <taxon>Alphaproteobacteria</taxon>
        <taxon>Hyphomonadales</taxon>
        <taxon>Hyphomonadaceae</taxon>
        <taxon>Hyphomonas</taxon>
    </lineage>
</organism>
<dbReference type="InterPro" id="IPR001753">
    <property type="entry name" value="Enoyl-CoA_hydra/iso"/>
</dbReference>
<dbReference type="PATRIC" id="fig|1280948.3.peg.719"/>
<proteinExistence type="inferred from homology"/>